<evidence type="ECO:0000256" key="5">
    <source>
        <dbReference type="ARBA" id="ARBA00022944"/>
    </source>
</evidence>
<dbReference type="InterPro" id="IPR007554">
    <property type="entry name" value="Glycerophosphate_synth"/>
</dbReference>
<protein>
    <submittedName>
        <fullName evidence="7">Ribitolphosphotransferase</fullName>
    </submittedName>
</protein>
<dbReference type="EMBL" id="JTFC01000031">
    <property type="protein sequence ID" value="RUS55624.1"/>
    <property type="molecule type" value="Genomic_DNA"/>
</dbReference>
<dbReference type="GO" id="GO:0019350">
    <property type="term" value="P:teichoic acid biosynthetic process"/>
    <property type="evidence" value="ECO:0007669"/>
    <property type="project" value="UniProtKB-KW"/>
</dbReference>
<proteinExistence type="inferred from homology"/>
<keyword evidence="4 7" id="KW-0808">Transferase</keyword>
<accession>A0A433RU09</accession>
<reference evidence="7 8" key="1">
    <citation type="submission" date="2014-11" db="EMBL/GenBank/DDBJ databases">
        <title>Genome sequence and analysis of novel Kurthia sp.</title>
        <authorList>
            <person name="Lawson J.N."/>
            <person name="Gonzalez J.E."/>
            <person name="Rinauldi L."/>
            <person name="Xuan Z."/>
            <person name="Firman A."/>
            <person name="Shaddox L."/>
            <person name="Trudeau A."/>
            <person name="Shah S."/>
            <person name="Reiman D."/>
        </authorList>
    </citation>
    <scope>NUCLEOTIDE SEQUENCE [LARGE SCALE GENOMIC DNA]</scope>
    <source>
        <strain evidence="7 8">3B1D</strain>
    </source>
</reference>
<dbReference type="InterPro" id="IPR043149">
    <property type="entry name" value="TagF_N"/>
</dbReference>
<dbReference type="Proteomes" id="UP000288623">
    <property type="component" value="Unassembled WGS sequence"/>
</dbReference>
<keyword evidence="6" id="KW-0472">Membrane</keyword>
<evidence type="ECO:0000256" key="2">
    <source>
        <dbReference type="ARBA" id="ARBA00010488"/>
    </source>
</evidence>
<evidence type="ECO:0000313" key="7">
    <source>
        <dbReference type="EMBL" id="RUS55624.1"/>
    </source>
</evidence>
<dbReference type="PANTHER" id="PTHR37316">
    <property type="entry name" value="TEICHOIC ACID GLYCEROL-PHOSPHATE PRIMASE"/>
    <property type="match status" value="1"/>
</dbReference>
<keyword evidence="8" id="KW-1185">Reference proteome</keyword>
<gene>
    <name evidence="7" type="ORF">QI30_11950</name>
</gene>
<keyword evidence="3" id="KW-1003">Cell membrane</keyword>
<dbReference type="GO" id="GO:0005886">
    <property type="term" value="C:plasma membrane"/>
    <property type="evidence" value="ECO:0007669"/>
    <property type="project" value="UniProtKB-SubCell"/>
</dbReference>
<dbReference type="OrthoDB" id="9811865at2"/>
<dbReference type="GO" id="GO:0047355">
    <property type="term" value="F:CDP-glycerol glycerophosphotransferase activity"/>
    <property type="evidence" value="ECO:0007669"/>
    <property type="project" value="InterPro"/>
</dbReference>
<dbReference type="Gene3D" id="3.40.50.11820">
    <property type="match status" value="1"/>
</dbReference>
<keyword evidence="5" id="KW-0777">Teichoic acid biosynthesis</keyword>
<evidence type="ECO:0000256" key="6">
    <source>
        <dbReference type="ARBA" id="ARBA00023136"/>
    </source>
</evidence>
<comment type="caution">
    <text evidence="7">The sequence shown here is derived from an EMBL/GenBank/DDBJ whole genome shotgun (WGS) entry which is preliminary data.</text>
</comment>
<comment type="similarity">
    <text evidence="2">Belongs to the CDP-glycerol glycerophosphotransferase family.</text>
</comment>
<dbReference type="RefSeq" id="WP_126990925.1">
    <property type="nucleotide sequence ID" value="NZ_JTFC01000031.1"/>
</dbReference>
<dbReference type="InterPro" id="IPR051612">
    <property type="entry name" value="Teichoic_Acid_Biosynth"/>
</dbReference>
<comment type="subcellular location">
    <subcellularLocation>
        <location evidence="1">Cell membrane</location>
        <topology evidence="1">Peripheral membrane protein</topology>
    </subcellularLocation>
</comment>
<dbReference type="SUPFAM" id="SSF53756">
    <property type="entry name" value="UDP-Glycosyltransferase/glycogen phosphorylase"/>
    <property type="match status" value="1"/>
</dbReference>
<sequence>MENLKKTIQYTIQRIYKVIYRFFYFVLEQKSIDEKKIVVYTYRSNQLEGNLKAVVREIQKTHPEMHIEIRKAPKQMGLALFKELPAIANAKMVLLDDYFLPVYLINPRKETKFVQLWHAAGAFKKFGYSTKDTKFGPSSQYLNIVPVHMHYSHVYVSSKAVVPYYAEAFNMSENQVYPLGIPRTDLLGEEVVPSDALTPVQLARCKVLIAPTYRAKSGQSESNLDWLAVLQTIAPQLAPHIQLIVMPHPYSDRTEWSVLTQFDNIVLDYQHPLNEWMPIADAFITDYSSAIFEFALFERPLAHYVPDLAEYTASRGLYRPLEAISDGTILQEQHALVSWINNRKKNEQYDTSRMVEFNFSHTEDVSKKIVQHLFESN</sequence>
<dbReference type="AlphaFoldDB" id="A0A433RU09"/>
<dbReference type="InterPro" id="IPR043148">
    <property type="entry name" value="TagF_C"/>
</dbReference>
<dbReference type="PANTHER" id="PTHR37316:SF2">
    <property type="entry name" value="TEICHOIC ACID RIBITOL-PHOSPHATE POLYMERASE TARK"/>
    <property type="match status" value="1"/>
</dbReference>
<name>A0A433RU09_9BACL</name>
<evidence type="ECO:0000256" key="4">
    <source>
        <dbReference type="ARBA" id="ARBA00022679"/>
    </source>
</evidence>
<dbReference type="Gene3D" id="3.40.50.12580">
    <property type="match status" value="1"/>
</dbReference>
<evidence type="ECO:0000313" key="8">
    <source>
        <dbReference type="Proteomes" id="UP000288623"/>
    </source>
</evidence>
<evidence type="ECO:0000256" key="3">
    <source>
        <dbReference type="ARBA" id="ARBA00022475"/>
    </source>
</evidence>
<dbReference type="Pfam" id="PF04464">
    <property type="entry name" value="Glyphos_transf"/>
    <property type="match status" value="1"/>
</dbReference>
<evidence type="ECO:0000256" key="1">
    <source>
        <dbReference type="ARBA" id="ARBA00004202"/>
    </source>
</evidence>
<organism evidence="7 8">
    <name type="scientific">Candidatus Kurthia intestinigallinarum</name>
    <dbReference type="NCBI Taxonomy" id="1562256"/>
    <lineage>
        <taxon>Bacteria</taxon>
        <taxon>Bacillati</taxon>
        <taxon>Bacillota</taxon>
        <taxon>Bacilli</taxon>
        <taxon>Bacillales</taxon>
        <taxon>Caryophanaceae</taxon>
        <taxon>Kurthia</taxon>
    </lineage>
</organism>